<sequence length="1252" mass="127924">MKDVLIPASRNVLQLGPLKGNELANSPLYRNSFLNGATVYIDPRQSGVRADGVAWIGSPLLDAASYYAQVGVGVAELMTKGGTVTLGAQGFAGTGTAALAPDVTVGAGAAIDISGGWVRYQAGQVRTTQLVTSDGHIVDIAHADPNIAYAGLFTGYTLNHGRWGVTESWVSPLTGNGRYVAEYTEGRDAGALTVKASAIAFEGDLFADAFAGDRQRLGGSVGTAASKIFGDSRGLQASSGQRPAGGFLYIQALTETTGGADVVIVDGAADRPAAGLDTIVLSDGLLSDSGLGQVSVHTSGKVTIEQGADVELGPGGVFDVLAGRTLTVAGSITVPSGRISLETFDSRGLSDHTYGGSAFGDKAVADRLGDYDVVVTGSLSTRGLWVNDYGQFASGGDGGGYLDGGAISLYAAPNLAAAFDRDGQRLANSTYADPDDAAAPRSAQDISGSILVDAGARLDVSGGGRIRPDGSFDFSARGGDLALVSETTYFQLSTTTSGRTGGLSGLRVGGLLFTDSSGSETPYVSLNPDRINAHVSFDPGSILAHGFAGGGTFALTAPQVAFAAQAGGRATVLPLEFFADAGFGAYDITSYKTALLANQFANSLGGSNALLATQTLTVGAGQVLRLSQSLLPSLLDVKQADALHALGTGGDLYSVLTPAVPADAWDRRAVDLTLGGLLELHVAQGGRIEGEAGTHLTVAKLFNEGTIRLPGGKITQNEVLPLIYGADGLRHGVTDLAQAFSTDAAGRFTEDGPNRLGLRNEDGDLLTNAEVADSHALYLLGLLDEGEGVRLAAGSLTDLSGTVIVNPRAALNGIGLMIRDGRVIAGGTLEAVPSHVLAGLPFRANEDLLSELSLDDGQRYGLIRAAQRITLDKGSVLDLSGVADRLDLPTRLTGSLNGLGYAAAPVWSDGGTLSAPNGVLMAAGATVRAEGGAPLALGGKLEVSDLTLVQHDGKAAVVDTLSADQIEAAGFDTLRVFGSITGKGDVSLSLGRAFLLESKPFALDPRFDLADGSVRDGYLPTIRSLGGTLRVDAGYIRFGSGLFDTVSDPAAGVAGSGKVSFEAKAIDIVGALLIDRSVADARFEATGDLRLIGARPWQSLLPTTAALPTTLNGQVAANGNLTFAASRVYPTTGSAFQISSTAATGQITFARAGTSTGPVPLSAGASLVVQAATIVQGGALYAPLGTITLGGNEALTRQDSSTDPVRFFARPPRRLPCRPAVRHRSPPAANRSPTASRPTGPNGSSHRPAPIR</sequence>
<evidence type="ECO:0008006" key="4">
    <source>
        <dbReference type="Google" id="ProtNLM"/>
    </source>
</evidence>
<reference evidence="2 3" key="1">
    <citation type="submission" date="2018-09" db="EMBL/GenBank/DDBJ databases">
        <authorList>
            <person name="Zhu H."/>
        </authorList>
    </citation>
    <scope>NUCLEOTIDE SEQUENCE [LARGE SCALE GENOMIC DNA]</scope>
    <source>
        <strain evidence="2 3">K1W22B-8</strain>
    </source>
</reference>
<dbReference type="OrthoDB" id="1776524at2"/>
<feature type="compositionally biased region" description="Basic residues" evidence="1">
    <location>
        <begin position="1211"/>
        <end position="1225"/>
    </location>
</feature>
<protein>
    <recommendedName>
        <fullName evidence="4">Filamentous hemagglutinin</fullName>
    </recommendedName>
</protein>
<dbReference type="EMBL" id="QYUK01000011">
    <property type="protein sequence ID" value="RJF86535.1"/>
    <property type="molecule type" value="Genomic_DNA"/>
</dbReference>
<evidence type="ECO:0000313" key="3">
    <source>
        <dbReference type="Proteomes" id="UP000284605"/>
    </source>
</evidence>
<accession>A0A418W941</accession>
<name>A0A418W941_9PROT</name>
<evidence type="ECO:0000256" key="1">
    <source>
        <dbReference type="SAM" id="MobiDB-lite"/>
    </source>
</evidence>
<dbReference type="AlphaFoldDB" id="A0A418W941"/>
<feature type="region of interest" description="Disordered" evidence="1">
    <location>
        <begin position="1198"/>
        <end position="1252"/>
    </location>
</feature>
<feature type="compositionally biased region" description="Polar residues" evidence="1">
    <location>
        <begin position="1231"/>
        <end position="1245"/>
    </location>
</feature>
<keyword evidence="3" id="KW-1185">Reference proteome</keyword>
<evidence type="ECO:0000313" key="2">
    <source>
        <dbReference type="EMBL" id="RJF86535.1"/>
    </source>
</evidence>
<organism evidence="2 3">
    <name type="scientific">Oleomonas cavernae</name>
    <dbReference type="NCBI Taxonomy" id="2320859"/>
    <lineage>
        <taxon>Bacteria</taxon>
        <taxon>Pseudomonadati</taxon>
        <taxon>Pseudomonadota</taxon>
        <taxon>Alphaproteobacteria</taxon>
        <taxon>Acetobacterales</taxon>
        <taxon>Acetobacteraceae</taxon>
        <taxon>Oleomonas</taxon>
    </lineage>
</organism>
<dbReference type="Proteomes" id="UP000284605">
    <property type="component" value="Unassembled WGS sequence"/>
</dbReference>
<comment type="caution">
    <text evidence="2">The sequence shown here is derived from an EMBL/GenBank/DDBJ whole genome shotgun (WGS) entry which is preliminary data.</text>
</comment>
<dbReference type="RefSeq" id="WP_119777181.1">
    <property type="nucleotide sequence ID" value="NZ_QYUK01000011.1"/>
</dbReference>
<gene>
    <name evidence="2" type="ORF">D3874_05455</name>
</gene>
<proteinExistence type="predicted"/>